<sequence length="83" mass="9758">MKGKRFALGYFIKSAESEDLPKTKRSRARSKIFCEIDQNEAVRLSDEINSTPSMKGRELESWNQHLIIFEIHSPKEYEEQLKL</sequence>
<comment type="caution">
    <text evidence="1">The sequence shown here is derived from an EMBL/GenBank/DDBJ whole genome shotgun (WGS) entry which is preliminary data.</text>
</comment>
<dbReference type="EMBL" id="JAWJWE010000002">
    <property type="protein sequence ID" value="KAK6642406.1"/>
    <property type="molecule type" value="Genomic_DNA"/>
</dbReference>
<protein>
    <submittedName>
        <fullName evidence="1">Uncharacterized protein</fullName>
    </submittedName>
</protein>
<organism evidence="1 2">
    <name type="scientific">Polyplax serrata</name>
    <name type="common">Common mouse louse</name>
    <dbReference type="NCBI Taxonomy" id="468196"/>
    <lineage>
        <taxon>Eukaryota</taxon>
        <taxon>Metazoa</taxon>
        <taxon>Ecdysozoa</taxon>
        <taxon>Arthropoda</taxon>
        <taxon>Hexapoda</taxon>
        <taxon>Insecta</taxon>
        <taxon>Pterygota</taxon>
        <taxon>Neoptera</taxon>
        <taxon>Paraneoptera</taxon>
        <taxon>Psocodea</taxon>
        <taxon>Troctomorpha</taxon>
        <taxon>Phthiraptera</taxon>
        <taxon>Anoplura</taxon>
        <taxon>Polyplacidae</taxon>
        <taxon>Polyplax</taxon>
    </lineage>
</organism>
<accession>A0AAN8S2I9</accession>
<dbReference type="AlphaFoldDB" id="A0AAN8S2I9"/>
<evidence type="ECO:0000313" key="1">
    <source>
        <dbReference type="EMBL" id="KAK6642406.1"/>
    </source>
</evidence>
<reference evidence="1 2" key="1">
    <citation type="submission" date="2023-10" db="EMBL/GenBank/DDBJ databases">
        <title>Genomes of two closely related lineages of the louse Polyplax serrata with different host specificities.</title>
        <authorList>
            <person name="Martinu J."/>
            <person name="Tarabai H."/>
            <person name="Stefka J."/>
            <person name="Hypsa V."/>
        </authorList>
    </citation>
    <scope>NUCLEOTIDE SEQUENCE [LARGE SCALE GENOMIC DNA]</scope>
    <source>
        <strain evidence="1">HR10_N</strain>
    </source>
</reference>
<evidence type="ECO:0000313" key="2">
    <source>
        <dbReference type="Proteomes" id="UP001372834"/>
    </source>
</evidence>
<gene>
    <name evidence="1" type="ORF">RUM43_003908</name>
</gene>
<dbReference type="Proteomes" id="UP001372834">
    <property type="component" value="Unassembled WGS sequence"/>
</dbReference>
<proteinExistence type="predicted"/>
<name>A0AAN8S2I9_POLSC</name>